<dbReference type="Gene3D" id="3.40.50.720">
    <property type="entry name" value="NAD(P)-binding Rossmann-like Domain"/>
    <property type="match status" value="1"/>
</dbReference>
<dbReference type="InterPro" id="IPR001509">
    <property type="entry name" value="Epimerase_deHydtase"/>
</dbReference>
<comment type="caution">
    <text evidence="2">The sequence shown here is derived from an EMBL/GenBank/DDBJ whole genome shotgun (WGS) entry which is preliminary data.</text>
</comment>
<reference evidence="2 3" key="1">
    <citation type="submission" date="2020-10" db="EMBL/GenBank/DDBJ databases">
        <authorList>
            <person name="Peeters C."/>
        </authorList>
    </citation>
    <scope>NUCLEOTIDE SEQUENCE [LARGE SCALE GENOMIC DNA]</scope>
    <source>
        <strain evidence="2 3">LMG 27952</strain>
    </source>
</reference>
<accession>A0ABN7HD93</accession>
<gene>
    <name evidence="2" type="ORF">LMG27952_00291</name>
</gene>
<dbReference type="InterPro" id="IPR036291">
    <property type="entry name" value="NAD(P)-bd_dom_sf"/>
</dbReference>
<feature type="domain" description="NAD-dependent epimerase/dehydratase" evidence="1">
    <location>
        <begin position="51"/>
        <end position="170"/>
    </location>
</feature>
<sequence length="256" mass="28168">MPDRAIYEAWSKEGAEREIARYFERQAGESLVFVTSGLLDPRLPAESLQGVNFRLPKNLIAAVAPLGMRVVTFGTVMETFTGTQNAYVESKRSLSEYVNTSGRTGRGALHLQIHTLYGLGAPTPFMFLGQILDAIRRSAPFPMTSGRQLREYHHLEDEARAIRWLAESAAHGTVALSHGNSLPLRDIAVAVFEGLEKSELLRVGAIADPVEENFERAFEPVVLPAAIKFREALPAIVAYMKSCLSEKPDLTEGLGQ</sequence>
<dbReference type="Pfam" id="PF01370">
    <property type="entry name" value="Epimerase"/>
    <property type="match status" value="1"/>
</dbReference>
<name>A0ABN7HD93_9BURK</name>
<proteinExistence type="predicted"/>
<evidence type="ECO:0000259" key="1">
    <source>
        <dbReference type="Pfam" id="PF01370"/>
    </source>
</evidence>
<dbReference type="Proteomes" id="UP000656319">
    <property type="component" value="Unassembled WGS sequence"/>
</dbReference>
<dbReference type="EMBL" id="CAJHCQ010000001">
    <property type="protein sequence ID" value="CAD6509582.1"/>
    <property type="molecule type" value="Genomic_DNA"/>
</dbReference>
<organism evidence="2 3">
    <name type="scientific">Paraburkholderia hiiakae</name>
    <dbReference type="NCBI Taxonomy" id="1081782"/>
    <lineage>
        <taxon>Bacteria</taxon>
        <taxon>Pseudomonadati</taxon>
        <taxon>Pseudomonadota</taxon>
        <taxon>Betaproteobacteria</taxon>
        <taxon>Burkholderiales</taxon>
        <taxon>Burkholderiaceae</taxon>
        <taxon>Paraburkholderia</taxon>
    </lineage>
</organism>
<keyword evidence="3" id="KW-1185">Reference proteome</keyword>
<protein>
    <recommendedName>
        <fullName evidence="1">NAD-dependent epimerase/dehydratase domain-containing protein</fullName>
    </recommendedName>
</protein>
<evidence type="ECO:0000313" key="2">
    <source>
        <dbReference type="EMBL" id="CAD6509582.1"/>
    </source>
</evidence>
<dbReference type="SUPFAM" id="SSF51735">
    <property type="entry name" value="NAD(P)-binding Rossmann-fold domains"/>
    <property type="match status" value="1"/>
</dbReference>
<evidence type="ECO:0000313" key="3">
    <source>
        <dbReference type="Proteomes" id="UP000656319"/>
    </source>
</evidence>